<sequence>MGLAGPRKRTKISHDPNNTAWSRSTTSYGHRIMSAQGWTPGSFLGVKNAPHSCSYTGASASHIRIVLKDDTLGLGACPRNPITETQSTGLDAFQDLLGRLNGKSEADLVRVQKCREDIKLLSYVERRWKSMTFVPGGLLVQDEPLKALASQEEKETRDFERLVSPPKLSQKDRKKGKRKRKIDLDRISADTIPILETADLEDKQRSVSHVVNPESSEAQSTKTRKKGKKETNSQRGREAKPISENTVPIGLNKSASIPNPEGLANLHINRDGLIKVREHRPLGRQVIRGRYIQQKKMALMNAKSLNEV</sequence>
<evidence type="ECO:0000313" key="1">
    <source>
        <dbReference type="EMBL" id="KAI2382301.1"/>
    </source>
</evidence>
<dbReference type="EC" id="2.3.1.22" evidence="1"/>
<comment type="caution">
    <text evidence="1">The sequence shown here is derived from an EMBL/GenBank/DDBJ whole genome shotgun (WGS) entry which is preliminary data.</text>
</comment>
<dbReference type="EMBL" id="JALBCA010000131">
    <property type="protein sequence ID" value="KAI2382301.1"/>
    <property type="molecule type" value="Genomic_DNA"/>
</dbReference>
<proteinExistence type="predicted"/>
<name>A0ACB8UNU2_9EURO</name>
<keyword evidence="1" id="KW-0012">Acyltransferase</keyword>
<gene>
    <name evidence="1" type="primary">PXR1</name>
    <name evidence="1" type="ORF">LOY88_006144</name>
</gene>
<reference evidence="1" key="1">
    <citation type="journal article" date="2022" name="bioRxiv">
        <title>Population genetic analysis of Ophidiomyces ophidiicola, the causative agent of snake fungal disease, indicates recent introductions to the USA.</title>
        <authorList>
            <person name="Ladner J.T."/>
            <person name="Palmer J.M."/>
            <person name="Ettinger C.L."/>
            <person name="Stajich J.E."/>
            <person name="Farrell T.M."/>
            <person name="Glorioso B.M."/>
            <person name="Lawson B."/>
            <person name="Price S.J."/>
            <person name="Stengle A.G."/>
            <person name="Grear D.A."/>
            <person name="Lorch J.M."/>
        </authorList>
    </citation>
    <scope>NUCLEOTIDE SEQUENCE</scope>
    <source>
        <strain evidence="1">NWHC 24266-5</strain>
    </source>
</reference>
<accession>A0ACB8UNU2</accession>
<protein>
    <submittedName>
        <fullName evidence="1">Telomerase inhibitor</fullName>
        <ecNumber evidence="1">2.3.1.22</ecNumber>
    </submittedName>
</protein>
<keyword evidence="1" id="KW-0808">Transferase</keyword>
<organism evidence="1">
    <name type="scientific">Ophidiomyces ophidiicola</name>
    <dbReference type="NCBI Taxonomy" id="1387563"/>
    <lineage>
        <taxon>Eukaryota</taxon>
        <taxon>Fungi</taxon>
        <taxon>Dikarya</taxon>
        <taxon>Ascomycota</taxon>
        <taxon>Pezizomycotina</taxon>
        <taxon>Eurotiomycetes</taxon>
        <taxon>Eurotiomycetidae</taxon>
        <taxon>Onygenales</taxon>
        <taxon>Onygenaceae</taxon>
        <taxon>Ophidiomyces</taxon>
    </lineage>
</organism>